<comment type="subcellular location">
    <subcellularLocation>
        <location evidence="1">Nucleus</location>
        <location evidence="1">Nucleolus</location>
    </subcellularLocation>
    <subcellularLocation>
        <location evidence="2">Nucleus</location>
        <location evidence="2">Nucleoplasm</location>
    </subcellularLocation>
</comment>
<evidence type="ECO:0000256" key="4">
    <source>
        <dbReference type="ARBA" id="ARBA00017143"/>
    </source>
</evidence>
<dbReference type="PROSITE" id="PS50234">
    <property type="entry name" value="VWFA"/>
    <property type="match status" value="1"/>
</dbReference>
<accession>A0ABD2XAR3</accession>
<feature type="compositionally biased region" description="Acidic residues" evidence="10">
    <location>
        <begin position="4631"/>
        <end position="4643"/>
    </location>
</feature>
<keyword evidence="6 9" id="KW-0067">ATP-binding</keyword>
<keyword evidence="5 9" id="KW-0547">Nucleotide-binding</keyword>
<keyword evidence="7 9" id="KW-0143">Chaperone</keyword>
<protein>
    <recommendedName>
        <fullName evidence="4 9">Midasin</fullName>
    </recommendedName>
</protein>
<dbReference type="FunFam" id="3.40.50.300:FF:001384">
    <property type="entry name" value="Midasin"/>
    <property type="match status" value="1"/>
</dbReference>
<keyword evidence="8 9" id="KW-0539">Nucleus</keyword>
<dbReference type="GO" id="GO:0005654">
    <property type="term" value="C:nucleoplasm"/>
    <property type="evidence" value="ECO:0007669"/>
    <property type="project" value="UniProtKB-SubCell"/>
</dbReference>
<dbReference type="SMART" id="SM00327">
    <property type="entry name" value="VWA"/>
    <property type="match status" value="1"/>
</dbReference>
<dbReference type="InterPro" id="IPR040848">
    <property type="entry name" value="AAA_lid_7"/>
</dbReference>
<dbReference type="SUPFAM" id="SSF52540">
    <property type="entry name" value="P-loop containing nucleoside triphosphate hydrolases"/>
    <property type="match status" value="6"/>
</dbReference>
<dbReference type="Proteomes" id="UP001627154">
    <property type="component" value="Unassembled WGS sequence"/>
</dbReference>
<feature type="compositionally biased region" description="Basic and acidic residues" evidence="10">
    <location>
        <begin position="4494"/>
        <end position="4518"/>
    </location>
</feature>
<dbReference type="CDD" id="cd00009">
    <property type="entry name" value="AAA"/>
    <property type="match status" value="2"/>
</dbReference>
<dbReference type="InterPro" id="IPR003593">
    <property type="entry name" value="AAA+_ATPase"/>
</dbReference>
<dbReference type="InterPro" id="IPR036465">
    <property type="entry name" value="vWFA_dom_sf"/>
</dbReference>
<dbReference type="InterPro" id="IPR027417">
    <property type="entry name" value="P-loop_NTPase"/>
</dbReference>
<reference evidence="12 13" key="1">
    <citation type="journal article" date="2024" name="bioRxiv">
        <title>A reference genome for Trichogramma kaykai: A tiny desert-dwelling parasitoid wasp with competing sex-ratio distorters.</title>
        <authorList>
            <person name="Culotta J."/>
            <person name="Lindsey A.R."/>
        </authorList>
    </citation>
    <scope>NUCLEOTIDE SEQUENCE [LARGE SCALE GENOMIC DNA]</scope>
    <source>
        <strain evidence="12 13">KSX58</strain>
    </source>
</reference>
<feature type="compositionally biased region" description="Basic and acidic residues" evidence="10">
    <location>
        <begin position="4527"/>
        <end position="4544"/>
    </location>
</feature>
<dbReference type="GO" id="GO:0005730">
    <property type="term" value="C:nucleolus"/>
    <property type="evidence" value="ECO:0007669"/>
    <property type="project" value="UniProtKB-SubCell"/>
</dbReference>
<comment type="similarity">
    <text evidence="3 9">Belongs to the midasin family.</text>
</comment>
<comment type="function">
    <text evidence="9">Nuclear chaperone required for maturation and nuclear export of pre-60S ribosome subunits.</text>
</comment>
<dbReference type="InterPro" id="IPR011704">
    <property type="entry name" value="ATPase_dyneun-rel_AAA"/>
</dbReference>
<dbReference type="GO" id="GO:0042254">
    <property type="term" value="P:ribosome biogenesis"/>
    <property type="evidence" value="ECO:0007669"/>
    <property type="project" value="UniProtKB-ARBA"/>
</dbReference>
<comment type="caution">
    <text evidence="12">The sequence shown here is derived from an EMBL/GenBank/DDBJ whole genome shotgun (WGS) entry which is preliminary data.</text>
</comment>
<dbReference type="PANTHER" id="PTHR48103:SF2">
    <property type="entry name" value="MIDASIN"/>
    <property type="match status" value="1"/>
</dbReference>
<name>A0ABD2XAR3_9HYME</name>
<evidence type="ECO:0000256" key="9">
    <source>
        <dbReference type="PIRNR" id="PIRNR010340"/>
    </source>
</evidence>
<dbReference type="GO" id="GO:0032991">
    <property type="term" value="C:protein-containing complex"/>
    <property type="evidence" value="ECO:0007669"/>
    <property type="project" value="UniProtKB-ARBA"/>
</dbReference>
<proteinExistence type="inferred from homology"/>
<dbReference type="Pfam" id="PF00092">
    <property type="entry name" value="VWA"/>
    <property type="match status" value="1"/>
</dbReference>
<feature type="compositionally biased region" description="Basic and acidic residues" evidence="10">
    <location>
        <begin position="4727"/>
        <end position="4743"/>
    </location>
</feature>
<dbReference type="SMART" id="SM00382">
    <property type="entry name" value="AAA"/>
    <property type="match status" value="6"/>
</dbReference>
<feature type="compositionally biased region" description="Basic and acidic residues" evidence="10">
    <location>
        <begin position="4814"/>
        <end position="4823"/>
    </location>
</feature>
<feature type="region of interest" description="Disordered" evidence="10">
    <location>
        <begin position="4441"/>
        <end position="4647"/>
    </location>
</feature>
<feature type="compositionally biased region" description="Polar residues" evidence="10">
    <location>
        <begin position="4560"/>
        <end position="4572"/>
    </location>
</feature>
<dbReference type="SUPFAM" id="SSF53300">
    <property type="entry name" value="vWA-like"/>
    <property type="match status" value="1"/>
</dbReference>
<dbReference type="GO" id="GO:0005524">
    <property type="term" value="F:ATP binding"/>
    <property type="evidence" value="ECO:0007669"/>
    <property type="project" value="UniProtKB-KW"/>
</dbReference>
<feature type="compositionally biased region" description="Basic and acidic residues" evidence="10">
    <location>
        <begin position="4798"/>
        <end position="4807"/>
    </location>
</feature>
<evidence type="ECO:0000313" key="13">
    <source>
        <dbReference type="Proteomes" id="UP001627154"/>
    </source>
</evidence>
<dbReference type="FunFam" id="3.40.50.300:FF:002451">
    <property type="entry name" value="Midasin"/>
    <property type="match status" value="1"/>
</dbReference>
<keyword evidence="13" id="KW-1185">Reference proteome</keyword>
<gene>
    <name evidence="12" type="ORF">TKK_004478</name>
</gene>
<dbReference type="PIRSF" id="PIRSF010340">
    <property type="entry name" value="Midasin"/>
    <property type="match status" value="1"/>
</dbReference>
<dbReference type="InterPro" id="IPR041190">
    <property type="entry name" value="Midasin_AAA_lid_5"/>
</dbReference>
<feature type="compositionally biased region" description="Basic and acidic residues" evidence="10">
    <location>
        <begin position="4673"/>
        <end position="4689"/>
    </location>
</feature>
<evidence type="ECO:0000256" key="6">
    <source>
        <dbReference type="ARBA" id="ARBA00022840"/>
    </source>
</evidence>
<evidence type="ECO:0000256" key="1">
    <source>
        <dbReference type="ARBA" id="ARBA00004604"/>
    </source>
</evidence>
<dbReference type="InterPro" id="IPR012099">
    <property type="entry name" value="Midasin"/>
</dbReference>
<dbReference type="EMBL" id="JBJJXI010000034">
    <property type="protein sequence ID" value="KAL3402531.1"/>
    <property type="molecule type" value="Genomic_DNA"/>
</dbReference>
<evidence type="ECO:0000256" key="2">
    <source>
        <dbReference type="ARBA" id="ARBA00004642"/>
    </source>
</evidence>
<dbReference type="PANTHER" id="PTHR48103">
    <property type="entry name" value="MIDASIN-RELATED"/>
    <property type="match status" value="1"/>
</dbReference>
<sequence length="5264" mass="601973">MLENLGIFCARREVYKQKFNNILKLKTLTPEIETEILDSLCTFLMNPEYSKDVAECFSQSLLSLLTMSTTRDQSHNYDGDPFHRINCVIIGRLILIHPDVLIFALDYFNKYPAPFEKLSKDTNEPRKIKRQMSQSRPRKVSDSEIVEATYNILLAFPEYFKYKFHWSKFYKYLRHNDIKLKWTAIKCVAIVLEMSESQRNNCIKALINNADQFQFLNDNQENVNSMFNVKQTLSESEQFENHCSSVVSVAGVLLPIFNKDMTKSVNDLVPVQSMKENLRSLAIAVVSRKCICLQGPVGCGKTAIIEYLAEITGHGPSDFIKVQLGDQTDSKMLLGTYKCSDIPGEFTWQPGVLTQAVIDGKWLLLEDIDSAALDVASILGNLMETGTLSVPGYRDTIYAKNGFQLFFTQRLVPTSSGFQKKSCNAVRLLEKHWFVVNMEPLSQEELITVVKTLFPVLSACAKKIVEVFLLFSMGNHEIDKSEDNNLKTIFKTGRLISTRDLKKWCLRASADFEVSSNESALKLLQDAIDIFCCSLTTQAQRLKVGVTIANKLGIIEYQAKYFILTHAADLTPSPNAFLFGRGKINKKETSLLAINQSTPKYSFTKPSARLIERIATSIAQREPVLLVGETGTGKTSSIQYIAQSTGHKLLVINMNQQSESTDLLGGYRPVDLRVLIIPIRQEFEDLFRSYFATEPNQKFLSHIETCFEKAQWNNLVILMKHSTDAALRRLKNTINGSANNHGMITETKCDPSHTTLMKWLKLSSKLDKLLSQVNSKHSIALSFIEGCLVKALKEGYWILLDEINLANADTLECLSGLLEGACGSLSLLERGDREPIKRHPDFTIFACMNPATDVGKKELPVGLRNRFTEFYVDELEESSDLLLLVNDYLKELHLPINKHTAIVKFYLSVRSEATHYLFDGTAHKPVYSLRTLCRALSVAAANPCITVLRSLYEALCLSFLTQLDHKSYPIVKKMIDDAILDKKSAKAVVAVPIPKPQSISGEKYLNIEGYWIVQGTNEPELLPSKNYILTPSVLRNFKDVVRVVSIGKMPLLIQGDTSVGKTSLITYLARATGHVCLRINNHEHTDLQEYVGSYVADKSGRLIFQDGILVKAMRKGYWIILDELNLAPSDVLEALNRLLDDNRELFISETQETVKAHENFMLFATQNPPGHYGGRKVLSRAFRNRFVELHFDEIPTTELQTILHQRCAMPESYCKQIIAVMQELQVKRKNTATFAGKRGFITLRDLFRWAERYRQAPHVTGLYDWNQHLADEGYLVLAAKVRKFEEAQEIREIIKKHLKRDVNPDDLFTLHEKTSSVTRSILEEIEKTRTASFKNVVWTYHMRRMAVLVRKAYQFKEPVLLVGETGGGKTTVCQIIAHMSGRKLYTVNCHMHTESSDFLGNLRPVRSHNDDDRLFDWVDGPLVQAMQSGNFFLADEISLADDGVLERLNSLLEPERSLLLAEKGTSFDCSNELKNFIVANDKFFFLGTMNPGGDYGKKELSPALRNRFTEIWCDGCHDRQDLKAIMAHNLSEKSEDKDNLTDCILNFAEWLATTDIGKKFSVSIRDLLTWTNFVNACVEKEKGKRKLTLKDAYFHGACLTFIDSLGSGMNNMLSVKTLKTFENNAFDFLKLQMDKLVESTSETSMDIDSAETNHDGLYGISPFYIERGELSSEESITSFTFQAPTTQQNCIKLLRALQLSKPILLEGSPGVGKTSLVSALAQASGHSCLRINLNDQTDISDLFGADLPVEGGKAGEFSWKDGPFLRALKAGQWILLDEMNLASQSVLEGLNACFDHRGQIYIPELGKTFNVRPETKLFACQNPLRQGGGRRGLPKSFLNRFTQIFVDALSNDDLKFIASSQYPKIGSMVVEKMIEFNLRMAREAGVNWGIYGAPWEMNLRDICRWCEATIETAYINTDGSVVCNPGNAVELIYVDKMRTRQDKDKVKQIYEEIFDINVYPLLPPVTVHMSEEKVYFGSIAVERTDSFYCTDSNFLLLRNQMSTLQSLALCVKMNWVSILVGSSGSGKSSVVRVLAQMAGQKLKSIVVNSDMDNTEILGGFEQTDYNRHLEYLIEQTETLLIKHLKTKVQKENIGQIEKYYSLIEHVRSFLDDECKLLTTSAATEQFIRRIDGLSTLLAEMKREKLLLTEIRAIRVQLRQLKSCVEEDQCLNAGGKFEWVDSVLVKCLKEGTWLLIDQVNLCSPAVLDRLNGLLEPNGVLSIGERGIGSDGNIVTVKPHENFRLFFAMDPKHGEISRAMRNRGVEIFLLPNQESPETVDLDYRSLLHQTGLTKRNHQEALMMLHKRMCEDISNCDNLNVIQLLHTAFLVVQQLRRAFPVVQAFESSCKDVYVRARSIFNRETRLRLVAIVEDTIREYEVGTATDYVFDMNVATCNLNSLYENSKLSIIKHHGFLLDWCVREYLRVSKKHPESLVNLKTEFFNDFFSYDVESTSTGLMEIVPYILLNFYEYSTMADVEQRKKWASSLFERCSDMKYFGIKSEILATVVSRYELDSNLDINLPWDNKLFKRANNMALILFFDMLIADHDTRANLTIKESDEFITVAQFSEATRMGKTTFQLHDQLLISKYVTILHQFKRCINGMIKSTKTALDNTKYVLLRQKLQSYRRFCNLGDKNLMKKMDLMNISDVNMDEIALLLKIHFKWLKKCVFFLNEIYEDRSSNPKYKKDFKQLKESIHQVEKESATVYDPFRKVCKLYKKQIVSSSACSFNTALNVYSQLKYVTESFSPSKNKYFSGPLSEESKFITLQTEEALKIRSELIHLWHKFYINEEFEEDVSEKLFKIGHYCDEHLNISNFSDDKLTSVLKTNYSKDLIKWTAKIQLWPIHEYMLNLYIGMVQTQLFKKFISEENDYSLPFFNLSDHEVELSNVPIELLAILKAIQTKKDLPEERNRLISALSIWFMKFIENSYATKYYKEITHWQAKCTELQIKSPVERKETSMENPVSGPVLINLVTEILLNKNQIDHRSHESLDFGPNLGRYQARLHQLQTVNDMLWENSVSINSQRFDFIANDIETLRLLVSNFLSASEQIDTDTLFKKHLKSDKSGSKPIIEDEYLKPLEELKKISKTLEQDTSNPVRGKAWTLLGFLQTFVFGNIGYIDPVYKVMIKLGYVEDEISDSINTLCVAKLYSKILGLADSTKHHPRLVEIERNLQTLIIEKESLQSRQSVRPSNSEFTALSKEFSNFRQSLGSFSVIDKHTKQLSETISKLEFQGDSKFLDIAKSTNRAAEIWLASLRGFMNKVEEQFLIGYPDMVYPVITGLARIHHGIRILIEESNRLISASETNLGAEKLESFLGNLVRFPTFGSTQENFLELVNLCTSRESRELVSFSIKPDNKLLALREQFRLTMSGLYEIQNYIVLKGTLTKKTWAELNELLNQIVVTWRQQQAETEKHEDENIMAEISNEEEQIDRELKILFPTYRDDLTDINETFTPVLEKSVPPNKENNHVTLITDADIQKVYEIHSNIVKFYITSEWLMRKSSQFAVHYERPLLQRYSTFAIISNKISPALSNNFTEKLYTSINLLASFARRLSQGEILNPLNYEKSSKPYDYYRDSNVKEIENCIPLLENITNKVSDLLNEWSQHSTLKSIKIVLEKIYSFPVTSAVSKFLTALELLLVKMHEWEENAPHDASLSEFIFALIRQIKELRKLELACWKDCLVATETKLQENASKNWFFLYSLTDSYIKKEKLKDEEEPITSVKLIKSLELFMKESPLVEFKARLQLLMTFHHHAYFAKTCAERDELLAITWNVHNYYSQFSLGIQKRLNAVKAPIENKLEAFLNIARWNDKSYWEVKEKVKETHRTLYKYIKEYETNLKDPVTPYLIVKPISEGDKGTFDRLYLQDNDHITSVNPKEFTVSIPTHSFNAPTVQSDLITRAENHYLTRATKLCEKIISSSSYYSLRMEFEEFIKEKVGSSIELRELKIGKRVPLSVKKRKAKSILQRKKLALSDYFEDLKSFGVLNVNVNNESGGLDFTIPPLELEAALKNTLEFGKLDEKTINQWIGCEKYYYGSLNKLNALIQSLSTNTTDLGENNIELCKGFSAHLMLLANEQKKNLATILKYFISLRLQINDLTFINPDDNTATKQKDIRNSANNLRELLITTRASLDQLLVYLHACPEQSNSRDISSIYTLSSHELPFVECKKGDATWKKASSYITECSDIVSSLAEEFNKLFPEMYILCGENNEMEDQVIIINSRHFGFLENSFESLKTVRDKIIEFSNMFITNDGSHHPLLNNIKFLEDSIGDKIKAFDNLVTTLNKPLESEDMWSTDSLDQYEIELEKLVNMILIVIQNKYKNIVGATSEKNGDNANSKLNGKLRDKLIKSIDMDIKALKLKDIHQSLNSLLKTTFNVDQRSILSYTRLLQKCLPLFQQYLLLAQFYINEQTASLRLTCKILHLQLNVFLDLANNGFCIPDDLDLTSSDEGEQEKANENGMNVGDGEGQRDVSDQVENENQLEEATVAGQEGEKLDDEDSTEKNEGIERSENVEGKSQDVNKKDDDKEEGESSDLDKQTDEIEDVTDKLDEQIWGEDEEKLEEIGNREQSNTESQQDSHGQSEEIEASERDQQQEINEIKQPQYDEDQVNPSHRQMEAPTEPEGLNLPENININETEMRDDEPMNEENPFDLDKMRGDIVSHEPDIFETAEEVVDYEVESEKYYSGDDKHDPEKSSDNFYNHEVITIDEDQNMTDGEVTPFSQKVEKEEEIGEPEPKNKDEDENQEDKSLPHNGEAAQGLPGGSLRDTISKESIDNLEFNSESNSENRQDVKDTLNSNTLTDQADAEKKRKNVSESDEDYELTRSNEPKQKKIKNIVNARNESAEDVIGVSESDCYEVDNAVEKLSKEKVSNIEREERSSKKQHEEVMDVDVHEDEKIESMDDDFSVKDNLEKVDNEKKANDSQLETPAEVDIQGEIAVTTKVSRGDKVNFFTNNIPFELEIISSEQIESRRVEVEKTLSQWVQKPSTAEALAAWNDVSAVTNIGACDLAEKLRLVLEPSQATSLKGDYRTGRRINMRKIIPYIASQFRKDKIWLRRTKPFKRNYQIVLAIDDSSSMVDNHSKVLAYESVSLISKALTHLEAGELSVISFGEETNILHRLGDTFTEHSGARLMQEMRFEQKQTLIAKMLDFTVDMFESHSSSLDNAKLLVIISDGRGVFSDGIQRIKFAIRRARLADIFLVFIIVDSPMNKESIFDIKVPVFKDGRLAAMNPYMDSFPFPFYMILKDINTLPEVLSDALRQWFEIVGINHS</sequence>
<dbReference type="Pfam" id="PF21108">
    <property type="entry name" value="MDN1_4th"/>
    <property type="match status" value="1"/>
</dbReference>
<dbReference type="Gene3D" id="3.40.50.300">
    <property type="entry name" value="P-loop containing nucleotide triphosphate hydrolases"/>
    <property type="match status" value="6"/>
</dbReference>
<feature type="domain" description="VWFA" evidence="11">
    <location>
        <begin position="5059"/>
        <end position="5252"/>
    </location>
</feature>
<dbReference type="FunFam" id="3.40.50.300:FF:000142">
    <property type="entry name" value="Midasin"/>
    <property type="match status" value="1"/>
</dbReference>
<dbReference type="Pfam" id="PF17865">
    <property type="entry name" value="AAA_lid_5"/>
    <property type="match status" value="1"/>
</dbReference>
<dbReference type="Gene3D" id="3.40.50.410">
    <property type="entry name" value="von Willebrand factor, type A domain"/>
    <property type="match status" value="1"/>
</dbReference>
<dbReference type="InterPro" id="IPR002035">
    <property type="entry name" value="VWF_A"/>
</dbReference>
<evidence type="ECO:0000256" key="3">
    <source>
        <dbReference type="ARBA" id="ARBA00007188"/>
    </source>
</evidence>
<dbReference type="FunFam" id="3.40.50.410:FF:000028">
    <property type="entry name" value="Midasin"/>
    <property type="match status" value="1"/>
</dbReference>
<dbReference type="FunFam" id="3.40.50.300:FF:000582">
    <property type="entry name" value="Midasin"/>
    <property type="match status" value="1"/>
</dbReference>
<evidence type="ECO:0000259" key="11">
    <source>
        <dbReference type="PROSITE" id="PS50234"/>
    </source>
</evidence>
<evidence type="ECO:0000256" key="8">
    <source>
        <dbReference type="ARBA" id="ARBA00023242"/>
    </source>
</evidence>
<dbReference type="Pfam" id="PF17867">
    <property type="entry name" value="AAA_lid_7"/>
    <property type="match status" value="3"/>
</dbReference>
<organism evidence="12 13">
    <name type="scientific">Trichogramma kaykai</name>
    <dbReference type="NCBI Taxonomy" id="54128"/>
    <lineage>
        <taxon>Eukaryota</taxon>
        <taxon>Metazoa</taxon>
        <taxon>Ecdysozoa</taxon>
        <taxon>Arthropoda</taxon>
        <taxon>Hexapoda</taxon>
        <taxon>Insecta</taxon>
        <taxon>Pterygota</taxon>
        <taxon>Neoptera</taxon>
        <taxon>Endopterygota</taxon>
        <taxon>Hymenoptera</taxon>
        <taxon>Apocrita</taxon>
        <taxon>Proctotrupomorpha</taxon>
        <taxon>Chalcidoidea</taxon>
        <taxon>Trichogrammatidae</taxon>
        <taxon>Trichogramma</taxon>
    </lineage>
</organism>
<feature type="region of interest" description="Disordered" evidence="10">
    <location>
        <begin position="4673"/>
        <end position="4841"/>
    </location>
</feature>
<dbReference type="Pfam" id="PF07728">
    <property type="entry name" value="AAA_5"/>
    <property type="match status" value="7"/>
</dbReference>
<dbReference type="InterPro" id="IPR048617">
    <property type="entry name" value="MDN1_AAA_lid_4"/>
</dbReference>
<evidence type="ECO:0000313" key="12">
    <source>
        <dbReference type="EMBL" id="KAL3402531.1"/>
    </source>
</evidence>
<evidence type="ECO:0000256" key="10">
    <source>
        <dbReference type="SAM" id="MobiDB-lite"/>
    </source>
</evidence>
<evidence type="ECO:0000256" key="5">
    <source>
        <dbReference type="ARBA" id="ARBA00022741"/>
    </source>
</evidence>
<evidence type="ECO:0000256" key="7">
    <source>
        <dbReference type="ARBA" id="ARBA00023186"/>
    </source>
</evidence>